<evidence type="ECO:0000256" key="2">
    <source>
        <dbReference type="ARBA" id="ARBA00023136"/>
    </source>
</evidence>
<dbReference type="PRINTS" id="PR01021">
    <property type="entry name" value="OMPADOMAIN"/>
</dbReference>
<dbReference type="InterPro" id="IPR006665">
    <property type="entry name" value="OmpA-like"/>
</dbReference>
<sequence length="574" mass="62662">MSDPRISFWKSLAIFLLLLLLGVYVLYEWYDDQLYAQIAEKDALLEKTREEVKEAEARRQESEKAQEAARAEIAGLKQLHTDENRRVVEQVADYAQAKTELEQAMADLKDAHAAQLAAEQQRFNELQGERDQLAARLASVEASYDEAKKQVAELEANLGKINEAIAKTEAEHQAKIEALERHLNERVELARTTPMDESLLRAAQEAGVLPVVEAFQEQCDSVGGELQESKAELASMKAGYATMEQQLAEAQAELGGVRAQLQEAEAAAAESVGEDASAEDKAALEAQLAAEAEVREALLLQHEAAVAALQERLGETEAALESTKQQVAELKAAAEVAVVADGDDQGESDARGQVESLQASLEEERAQAEQAQSKLRDEIEGLKEQLTDVQAQLQETLAETEPGSSAELEAAKGRIGALEDELELARRAADEARELEVALERMREREASFAQLNGTYTDRGLLLRLAESELRFLPGRATLPAGELGSLDRISALLDKEEGLSVRIEGHTDSVGSDELNLNLSQQRAQAVQQALIERGVDPDRMQAEGIGSARPIATNATAAGRSKNRRVEIYLVD</sequence>
<dbReference type="Proteomes" id="UP000483379">
    <property type="component" value="Unassembled WGS sequence"/>
</dbReference>
<dbReference type="InterPro" id="IPR006690">
    <property type="entry name" value="OMPA-like_CS"/>
</dbReference>
<proteinExistence type="predicted"/>
<feature type="coiled-coil region" evidence="4">
    <location>
        <begin position="38"/>
        <end position="185"/>
    </location>
</feature>
<gene>
    <name evidence="7" type="ORF">G3446_08550</name>
</gene>
<keyword evidence="5" id="KW-1133">Transmembrane helix</keyword>
<dbReference type="InterPro" id="IPR036737">
    <property type="entry name" value="OmpA-like_sf"/>
</dbReference>
<dbReference type="AlphaFoldDB" id="A0A6M0K028"/>
<keyword evidence="5" id="KW-0812">Transmembrane</keyword>
<feature type="coiled-coil region" evidence="4">
    <location>
        <begin position="226"/>
        <end position="267"/>
    </location>
</feature>
<organism evidence="7 8">
    <name type="scientific">Thiorhodococcus minor</name>
    <dbReference type="NCBI Taxonomy" id="57489"/>
    <lineage>
        <taxon>Bacteria</taxon>
        <taxon>Pseudomonadati</taxon>
        <taxon>Pseudomonadota</taxon>
        <taxon>Gammaproteobacteria</taxon>
        <taxon>Chromatiales</taxon>
        <taxon>Chromatiaceae</taxon>
        <taxon>Thiorhodococcus</taxon>
    </lineage>
</organism>
<evidence type="ECO:0000259" key="6">
    <source>
        <dbReference type="PROSITE" id="PS51123"/>
    </source>
</evidence>
<comment type="caution">
    <text evidence="7">The sequence shown here is derived from an EMBL/GenBank/DDBJ whole genome shotgun (WGS) entry which is preliminary data.</text>
</comment>
<dbReference type="Gene3D" id="1.10.287.1490">
    <property type="match status" value="1"/>
</dbReference>
<dbReference type="RefSeq" id="WP_164452413.1">
    <property type="nucleotide sequence ID" value="NZ_JAAIJQ010000019.1"/>
</dbReference>
<reference evidence="7 8" key="1">
    <citation type="submission" date="2020-02" db="EMBL/GenBank/DDBJ databases">
        <title>Genome sequences of Thiorhodococcus mannitoliphagus and Thiorhodococcus minor, purple sulfur photosynthetic bacteria in the gammaproteobacterial family, Chromatiaceae.</title>
        <authorList>
            <person name="Aviles F.A."/>
            <person name="Meyer T.E."/>
            <person name="Kyndt J.A."/>
        </authorList>
    </citation>
    <scope>NUCLEOTIDE SEQUENCE [LARGE SCALE GENOMIC DNA]</scope>
    <source>
        <strain evidence="7 8">DSM 11518</strain>
    </source>
</reference>
<dbReference type="InterPro" id="IPR050330">
    <property type="entry name" value="Bact_OuterMem_StrucFunc"/>
</dbReference>
<feature type="transmembrane region" description="Helical" evidence="5">
    <location>
        <begin position="12"/>
        <end position="30"/>
    </location>
</feature>
<dbReference type="PANTHER" id="PTHR30329">
    <property type="entry name" value="STATOR ELEMENT OF FLAGELLAR MOTOR COMPLEX"/>
    <property type="match status" value="1"/>
</dbReference>
<name>A0A6M0K028_9GAMM</name>
<feature type="domain" description="OmpA-like" evidence="6">
    <location>
        <begin position="459"/>
        <end position="574"/>
    </location>
</feature>
<evidence type="ECO:0000256" key="5">
    <source>
        <dbReference type="SAM" id="Phobius"/>
    </source>
</evidence>
<evidence type="ECO:0000256" key="1">
    <source>
        <dbReference type="ARBA" id="ARBA00004442"/>
    </source>
</evidence>
<accession>A0A6M0K028</accession>
<keyword evidence="4" id="KW-0175">Coiled coil</keyword>
<dbReference type="InterPro" id="IPR006664">
    <property type="entry name" value="OMP_bac"/>
</dbReference>
<dbReference type="PROSITE" id="PS51123">
    <property type="entry name" value="OMPA_2"/>
    <property type="match status" value="1"/>
</dbReference>
<evidence type="ECO:0000256" key="4">
    <source>
        <dbReference type="SAM" id="Coils"/>
    </source>
</evidence>
<dbReference type="Gene3D" id="3.30.1330.60">
    <property type="entry name" value="OmpA-like domain"/>
    <property type="match status" value="1"/>
</dbReference>
<dbReference type="SUPFAM" id="SSF103088">
    <property type="entry name" value="OmpA-like"/>
    <property type="match status" value="1"/>
</dbReference>
<protein>
    <submittedName>
        <fullName evidence="7">OmpA family protein</fullName>
    </submittedName>
</protein>
<evidence type="ECO:0000313" key="8">
    <source>
        <dbReference type="Proteomes" id="UP000483379"/>
    </source>
</evidence>
<dbReference type="CDD" id="cd07185">
    <property type="entry name" value="OmpA_C-like"/>
    <property type="match status" value="1"/>
</dbReference>
<feature type="coiled-coil region" evidence="4">
    <location>
        <begin position="299"/>
        <end position="445"/>
    </location>
</feature>
<evidence type="ECO:0000256" key="3">
    <source>
        <dbReference type="PROSITE-ProRule" id="PRU00473"/>
    </source>
</evidence>
<dbReference type="EMBL" id="JAAIJQ010000019">
    <property type="protein sequence ID" value="NEV61937.1"/>
    <property type="molecule type" value="Genomic_DNA"/>
</dbReference>
<dbReference type="Pfam" id="PF00691">
    <property type="entry name" value="OmpA"/>
    <property type="match status" value="1"/>
</dbReference>
<dbReference type="PROSITE" id="PS01068">
    <property type="entry name" value="OMPA_1"/>
    <property type="match status" value="1"/>
</dbReference>
<evidence type="ECO:0000313" key="7">
    <source>
        <dbReference type="EMBL" id="NEV61937.1"/>
    </source>
</evidence>
<comment type="subcellular location">
    <subcellularLocation>
        <location evidence="1">Cell outer membrane</location>
    </subcellularLocation>
</comment>
<dbReference type="PANTHER" id="PTHR30329:SF20">
    <property type="entry name" value="EXPORTED PROTEIN"/>
    <property type="match status" value="1"/>
</dbReference>
<dbReference type="GO" id="GO:0009279">
    <property type="term" value="C:cell outer membrane"/>
    <property type="evidence" value="ECO:0007669"/>
    <property type="project" value="UniProtKB-SubCell"/>
</dbReference>
<keyword evidence="8" id="KW-1185">Reference proteome</keyword>
<keyword evidence="2 3" id="KW-0472">Membrane</keyword>